<dbReference type="Proteomes" id="UP000663802">
    <property type="component" value="Unassembled WGS sequence"/>
</dbReference>
<keyword evidence="3" id="KW-0804">Transcription</keyword>
<evidence type="ECO:0000256" key="3">
    <source>
        <dbReference type="ARBA" id="ARBA00023163"/>
    </source>
</evidence>
<name>A0ABQ1EE47_9CLOT</name>
<organism evidence="5 6">
    <name type="scientific">Clostridium zeae</name>
    <dbReference type="NCBI Taxonomy" id="2759022"/>
    <lineage>
        <taxon>Bacteria</taxon>
        <taxon>Bacillati</taxon>
        <taxon>Bacillota</taxon>
        <taxon>Clostridia</taxon>
        <taxon>Eubacteriales</taxon>
        <taxon>Clostridiaceae</taxon>
        <taxon>Clostridium</taxon>
    </lineage>
</organism>
<accession>A0ABQ1EE47</accession>
<dbReference type="InterPro" id="IPR036390">
    <property type="entry name" value="WH_DNA-bd_sf"/>
</dbReference>
<keyword evidence="6" id="KW-1185">Reference proteome</keyword>
<dbReference type="PANTHER" id="PTHR33204:SF29">
    <property type="entry name" value="TRANSCRIPTIONAL REGULATOR"/>
    <property type="match status" value="1"/>
</dbReference>
<proteinExistence type="predicted"/>
<dbReference type="InterPro" id="IPR036388">
    <property type="entry name" value="WH-like_DNA-bd_sf"/>
</dbReference>
<evidence type="ECO:0000256" key="1">
    <source>
        <dbReference type="ARBA" id="ARBA00023015"/>
    </source>
</evidence>
<protein>
    <submittedName>
        <fullName evidence="5">Transcriptional regulator</fullName>
    </submittedName>
</protein>
<dbReference type="PROSITE" id="PS51118">
    <property type="entry name" value="HTH_HXLR"/>
    <property type="match status" value="1"/>
</dbReference>
<keyword evidence="1" id="KW-0805">Transcription regulation</keyword>
<dbReference type="PANTHER" id="PTHR33204">
    <property type="entry name" value="TRANSCRIPTIONAL REGULATOR, MARR FAMILY"/>
    <property type="match status" value="1"/>
</dbReference>
<evidence type="ECO:0000256" key="2">
    <source>
        <dbReference type="ARBA" id="ARBA00023125"/>
    </source>
</evidence>
<dbReference type="Pfam" id="PF01638">
    <property type="entry name" value="HxlR"/>
    <property type="match status" value="1"/>
</dbReference>
<evidence type="ECO:0000313" key="6">
    <source>
        <dbReference type="Proteomes" id="UP000663802"/>
    </source>
</evidence>
<feature type="domain" description="HTH hxlR-type" evidence="4">
    <location>
        <begin position="11"/>
        <end position="109"/>
    </location>
</feature>
<comment type="caution">
    <text evidence="5">The sequence shown here is derived from an EMBL/GenBank/DDBJ whole genome shotgun (WGS) entry which is preliminary data.</text>
</comment>
<reference evidence="5 6" key="1">
    <citation type="journal article" date="2021" name="Int. J. Syst. Evol. Microbiol.">
        <title>Clostridium zeae sp. nov., isolated from corn silage.</title>
        <authorList>
            <person name="Kobayashi H."/>
            <person name="Tanizawa Y."/>
            <person name="Yagura M."/>
            <person name="Sakamoto M."/>
            <person name="Ohkuma M."/>
            <person name="Tohno M."/>
        </authorList>
    </citation>
    <scope>NUCLEOTIDE SEQUENCE [LARGE SCALE GENOMIC DNA]</scope>
    <source>
        <strain evidence="5 6">CSC2</strain>
    </source>
</reference>
<dbReference type="SUPFAM" id="SSF46785">
    <property type="entry name" value="Winged helix' DNA-binding domain"/>
    <property type="match status" value="1"/>
</dbReference>
<keyword evidence="2" id="KW-0238">DNA-binding</keyword>
<dbReference type="EMBL" id="BMBA01000004">
    <property type="protein sequence ID" value="GFZ33091.1"/>
    <property type="molecule type" value="Genomic_DNA"/>
</dbReference>
<dbReference type="Gene3D" id="1.10.10.10">
    <property type="entry name" value="Winged helix-like DNA-binding domain superfamily/Winged helix DNA-binding domain"/>
    <property type="match status" value="1"/>
</dbReference>
<evidence type="ECO:0000259" key="4">
    <source>
        <dbReference type="PROSITE" id="PS51118"/>
    </source>
</evidence>
<evidence type="ECO:0000313" key="5">
    <source>
        <dbReference type="EMBL" id="GFZ33091.1"/>
    </source>
</evidence>
<sequence length="116" mass="13893">MIDYRGKQYVCLLDLGFEVIRGKWKSVIICHLGDGPKRFMELQRIICGVSQKVLNEQLRELEEEGIIHKKIYPEVPPRVEYCLTEKGRELYPALKLIEDWSIKHYREYEKDSEEHR</sequence>
<dbReference type="InterPro" id="IPR002577">
    <property type="entry name" value="HTH_HxlR"/>
</dbReference>
<dbReference type="RefSeq" id="WP_206871334.1">
    <property type="nucleotide sequence ID" value="NZ_BMBA01000004.1"/>
</dbReference>
<gene>
    <name evidence="5" type="ORF">CSC2_36170</name>
</gene>